<dbReference type="EMBL" id="CAJNDS010002259">
    <property type="protein sequence ID" value="CAE7397902.1"/>
    <property type="molecule type" value="Genomic_DNA"/>
</dbReference>
<feature type="compositionally biased region" description="Low complexity" evidence="1">
    <location>
        <begin position="112"/>
        <end position="124"/>
    </location>
</feature>
<feature type="region of interest" description="Disordered" evidence="1">
    <location>
        <begin position="314"/>
        <end position="346"/>
    </location>
</feature>
<evidence type="ECO:0000313" key="2">
    <source>
        <dbReference type="EMBL" id="CAE7397902.1"/>
    </source>
</evidence>
<evidence type="ECO:0000313" key="3">
    <source>
        <dbReference type="Proteomes" id="UP000604046"/>
    </source>
</evidence>
<feature type="compositionally biased region" description="Basic and acidic residues" evidence="1">
    <location>
        <begin position="676"/>
        <end position="685"/>
    </location>
</feature>
<accession>A0A812QPQ4</accession>
<feature type="region of interest" description="Disordered" evidence="1">
    <location>
        <begin position="766"/>
        <end position="816"/>
    </location>
</feature>
<sequence length="816" mass="91234">MMAYDSDDAHEVTSEEEILEVTSGSSSDADEEEAYWLDSTDVSDASSESCELLDLDQPLPDLPNRQDFLDKSTIPIIPMETDLLKHCLDYCSHAWPSPEVHESLLHTMLGPSLGPASSSSSNLAHPCRDPADLSALPFSDGSDQENTKEASDLPVANGPGPCLDANAKTLQSVGLRPSALNPQLTSKHAKKAHMQRLVHQEIERKRLEELSSSWPSAESMRRRQAESLLPVLEDLGYTLDDVEEIFKSCSDDSHEVQMQVESILESSRNRSHSWLTSIPRKRQRETGLKEQRKLELGMLKSKFGSVMRELEVREDGVPEVTPEMPQQSYWSDPAEHEERPESVTAAGTSAMPEVASIRHMSRVDCKNLLRQMKPLAHAPAALYKALAARALAEYVRVKPLTLHDCYAAKPFFDYLNSSEDKVSFLQRLPEIHPMAAVYMLQTMMESNNVVNFIFQEVARYVAERITSLDRDALGRLIYVFAKAGVKNPGLFSVVKQECVRRCKLKEGELSLSPKVITDVMVAFSTAKIVDDDLFEVLMLRAVSLMDCPLQQELAPELCAPAKSSSGKRIPAAPFSLQDLVHLCRSFLDVHRVDREFFEDVADYACRAFSTPDASLSDSFIGNPNVTLPHIATIFAKAEILQLDFFAHLKALTAARKDEMRPQSIKKFQHALHLHKSQQEKQERQRSQPPQRRRGAMGRAYVEDKPALQHQSRTEKARQLRQRLAAMTEEDVLKEIEEAEKHAGMSASAKLLLSGFKVEALLEAQEGPKEGKKTKSEIMEASTSISIRSMVKGKKARNEEVSASAKAEARKHARGRK</sequence>
<name>A0A812QPQ4_9DINO</name>
<reference evidence="2" key="1">
    <citation type="submission" date="2021-02" db="EMBL/GenBank/DDBJ databases">
        <authorList>
            <person name="Dougan E. K."/>
            <person name="Rhodes N."/>
            <person name="Thang M."/>
            <person name="Chan C."/>
        </authorList>
    </citation>
    <scope>NUCLEOTIDE SEQUENCE</scope>
</reference>
<feature type="region of interest" description="Disordered" evidence="1">
    <location>
        <begin position="670"/>
        <end position="715"/>
    </location>
</feature>
<feature type="compositionally biased region" description="Basic and acidic residues" evidence="1">
    <location>
        <begin position="766"/>
        <end position="777"/>
    </location>
</feature>
<feature type="compositionally biased region" description="Basic and acidic residues" evidence="1">
    <location>
        <begin position="700"/>
        <end position="715"/>
    </location>
</feature>
<dbReference type="OrthoDB" id="428669at2759"/>
<gene>
    <name evidence="2" type="primary">pks3</name>
    <name evidence="2" type="ORF">SNAT2548_LOCUS21665</name>
</gene>
<proteinExistence type="predicted"/>
<keyword evidence="3" id="KW-1185">Reference proteome</keyword>
<feature type="region of interest" description="Disordered" evidence="1">
    <location>
        <begin position="1"/>
        <end position="41"/>
    </location>
</feature>
<protein>
    <submittedName>
        <fullName evidence="2">Pks3 protein</fullName>
    </submittedName>
</protein>
<organism evidence="2 3">
    <name type="scientific">Symbiodinium natans</name>
    <dbReference type="NCBI Taxonomy" id="878477"/>
    <lineage>
        <taxon>Eukaryota</taxon>
        <taxon>Sar</taxon>
        <taxon>Alveolata</taxon>
        <taxon>Dinophyceae</taxon>
        <taxon>Suessiales</taxon>
        <taxon>Symbiodiniaceae</taxon>
        <taxon>Symbiodinium</taxon>
    </lineage>
</organism>
<feature type="region of interest" description="Disordered" evidence="1">
    <location>
        <begin position="112"/>
        <end position="164"/>
    </location>
</feature>
<dbReference type="AlphaFoldDB" id="A0A812QPQ4"/>
<comment type="caution">
    <text evidence="2">The sequence shown here is derived from an EMBL/GenBank/DDBJ whole genome shotgun (WGS) entry which is preliminary data.</text>
</comment>
<dbReference type="Proteomes" id="UP000604046">
    <property type="component" value="Unassembled WGS sequence"/>
</dbReference>
<evidence type="ECO:0000256" key="1">
    <source>
        <dbReference type="SAM" id="MobiDB-lite"/>
    </source>
</evidence>